<protein>
    <submittedName>
        <fullName evidence="2">Uncharacterized protein</fullName>
    </submittedName>
</protein>
<dbReference type="Proteomes" id="UP000503447">
    <property type="component" value="Chromosome"/>
</dbReference>
<feature type="compositionally biased region" description="Basic and acidic residues" evidence="1">
    <location>
        <begin position="118"/>
        <end position="137"/>
    </location>
</feature>
<dbReference type="KEGG" id="ftj:FTUN_4671"/>
<proteinExistence type="predicted"/>
<feature type="region of interest" description="Disordered" evidence="1">
    <location>
        <begin position="47"/>
        <end position="77"/>
    </location>
</feature>
<reference evidence="3" key="1">
    <citation type="submission" date="2020-05" db="EMBL/GenBank/DDBJ databases">
        <title>Frigoriglobus tundricola gen. nov., sp. nov., a psychrotolerant cellulolytic planctomycete of the family Gemmataceae with two divergent copies of 16S rRNA gene.</title>
        <authorList>
            <person name="Kulichevskaya I.S."/>
            <person name="Ivanova A.A."/>
            <person name="Naumoff D.G."/>
            <person name="Beletsky A.V."/>
            <person name="Rijpstra W.I.C."/>
            <person name="Sinninghe Damste J.S."/>
            <person name="Mardanov A.V."/>
            <person name="Ravin N.V."/>
            <person name="Dedysh S.N."/>
        </authorList>
    </citation>
    <scope>NUCLEOTIDE SEQUENCE [LARGE SCALE GENOMIC DNA]</scope>
    <source>
        <strain evidence="3">PL17</strain>
    </source>
</reference>
<organism evidence="2 3">
    <name type="scientific">Frigoriglobus tundricola</name>
    <dbReference type="NCBI Taxonomy" id="2774151"/>
    <lineage>
        <taxon>Bacteria</taxon>
        <taxon>Pseudomonadati</taxon>
        <taxon>Planctomycetota</taxon>
        <taxon>Planctomycetia</taxon>
        <taxon>Gemmatales</taxon>
        <taxon>Gemmataceae</taxon>
        <taxon>Frigoriglobus</taxon>
    </lineage>
</organism>
<gene>
    <name evidence="2" type="ORF">FTUN_4671</name>
</gene>
<evidence type="ECO:0000313" key="2">
    <source>
        <dbReference type="EMBL" id="QJW97106.1"/>
    </source>
</evidence>
<dbReference type="AlphaFoldDB" id="A0A6M5YUM7"/>
<name>A0A6M5YUM7_9BACT</name>
<sequence>MPGARQVALLDRGPHREQLELRGGREDLHFGLEGVLVLEQLRGHLGPDEDRDAAAEIGQRDPLENERLNGPEAGNLRGAELLGHRPVHAGLAVGDVEFGARAGGGGVLRRDLDALVEDARGHERGDAQRDARDDERGAVPALEQVPKGQQAVHRH</sequence>
<evidence type="ECO:0000256" key="1">
    <source>
        <dbReference type="SAM" id="MobiDB-lite"/>
    </source>
</evidence>
<feature type="region of interest" description="Disordered" evidence="1">
    <location>
        <begin position="118"/>
        <end position="155"/>
    </location>
</feature>
<keyword evidence="3" id="KW-1185">Reference proteome</keyword>
<dbReference type="RefSeq" id="WP_227254379.1">
    <property type="nucleotide sequence ID" value="NZ_CP053452.2"/>
</dbReference>
<feature type="compositionally biased region" description="Basic and acidic residues" evidence="1">
    <location>
        <begin position="47"/>
        <end position="69"/>
    </location>
</feature>
<accession>A0A6M5YUM7</accession>
<evidence type="ECO:0000313" key="3">
    <source>
        <dbReference type="Proteomes" id="UP000503447"/>
    </source>
</evidence>
<dbReference type="EMBL" id="CP053452">
    <property type="protein sequence ID" value="QJW97106.1"/>
    <property type="molecule type" value="Genomic_DNA"/>
</dbReference>